<dbReference type="KEGG" id="tab:CIG75_10075"/>
<evidence type="ECO:0000256" key="1">
    <source>
        <dbReference type="ARBA" id="ARBA00022448"/>
    </source>
</evidence>
<name>A0A223D170_9BACL</name>
<evidence type="ECO:0000313" key="6">
    <source>
        <dbReference type="Proteomes" id="UP000214688"/>
    </source>
</evidence>
<keyword evidence="2" id="KW-0547">Nucleotide-binding</keyword>
<dbReference type="GO" id="GO:0005524">
    <property type="term" value="F:ATP binding"/>
    <property type="evidence" value="ECO:0007669"/>
    <property type="project" value="UniProtKB-KW"/>
</dbReference>
<keyword evidence="3" id="KW-0067">ATP-binding</keyword>
<dbReference type="InterPro" id="IPR017871">
    <property type="entry name" value="ABC_transporter-like_CS"/>
</dbReference>
<dbReference type="InterPro" id="IPR027417">
    <property type="entry name" value="P-loop_NTPase"/>
</dbReference>
<feature type="domain" description="ABC transporter" evidence="4">
    <location>
        <begin position="5"/>
        <end position="238"/>
    </location>
</feature>
<organism evidence="5 6">
    <name type="scientific">Tumebacillus algifaecis</name>
    <dbReference type="NCBI Taxonomy" id="1214604"/>
    <lineage>
        <taxon>Bacteria</taxon>
        <taxon>Bacillati</taxon>
        <taxon>Bacillota</taxon>
        <taxon>Bacilli</taxon>
        <taxon>Bacillales</taxon>
        <taxon>Alicyclobacillaceae</taxon>
        <taxon>Tumebacillus</taxon>
    </lineage>
</organism>
<dbReference type="PANTHER" id="PTHR42939:SF1">
    <property type="entry name" value="ABC TRANSPORTER ATP-BINDING PROTEIN ALBC-RELATED"/>
    <property type="match status" value="1"/>
</dbReference>
<gene>
    <name evidence="5" type="ORF">CIG75_10075</name>
</gene>
<evidence type="ECO:0000259" key="4">
    <source>
        <dbReference type="PROSITE" id="PS50893"/>
    </source>
</evidence>
<protein>
    <recommendedName>
        <fullName evidence="4">ABC transporter domain-containing protein</fullName>
    </recommendedName>
</protein>
<reference evidence="5 6" key="1">
    <citation type="journal article" date="2015" name="Int. J. Syst. Evol. Microbiol.">
        <title>Tumebacillus algifaecis sp. nov., isolated from decomposing algal scum.</title>
        <authorList>
            <person name="Wu Y.F."/>
            <person name="Zhang B."/>
            <person name="Xing P."/>
            <person name="Wu Q.L."/>
            <person name="Liu S.J."/>
        </authorList>
    </citation>
    <scope>NUCLEOTIDE SEQUENCE [LARGE SCALE GENOMIC DNA]</scope>
    <source>
        <strain evidence="5 6">THMBR28</strain>
    </source>
</reference>
<dbReference type="InterPro" id="IPR051782">
    <property type="entry name" value="ABC_Transporter_VariousFunc"/>
</dbReference>
<proteinExistence type="predicted"/>
<dbReference type="PROSITE" id="PS00211">
    <property type="entry name" value="ABC_TRANSPORTER_1"/>
    <property type="match status" value="1"/>
</dbReference>
<dbReference type="Pfam" id="PF00005">
    <property type="entry name" value="ABC_tran"/>
    <property type="match status" value="1"/>
</dbReference>
<dbReference type="PROSITE" id="PS50893">
    <property type="entry name" value="ABC_TRANSPORTER_2"/>
    <property type="match status" value="1"/>
</dbReference>
<dbReference type="InterPro" id="IPR003593">
    <property type="entry name" value="AAA+_ATPase"/>
</dbReference>
<dbReference type="AlphaFoldDB" id="A0A223D170"/>
<evidence type="ECO:0000256" key="3">
    <source>
        <dbReference type="ARBA" id="ARBA00022840"/>
    </source>
</evidence>
<evidence type="ECO:0000313" key="5">
    <source>
        <dbReference type="EMBL" id="ASS75301.1"/>
    </source>
</evidence>
<dbReference type="InterPro" id="IPR003439">
    <property type="entry name" value="ABC_transporter-like_ATP-bd"/>
</dbReference>
<sequence>MSMRVTVKDVGYQQGPLTILKNIEYTFSSGLTYVIGRNGAGKSSLLKLLTTGVVPSSGELLYTQLVKHPQQGTYRRLLSIEEVRRVTSYLPQEFTGYPEMTVAQFLTNAAIHKGIPRARVKARVEEMIAGARLTEQSRRKLSKLSGGELQKVGLVQAMIHYPRLCILDEPFEGLDLQETLYFRQQLQKLSYHAVVIVSTHQIEQIDPLGDEQVVVIKEGQIGESGAVQRIGDLQRFFMV</sequence>
<keyword evidence="6" id="KW-1185">Reference proteome</keyword>
<accession>A0A223D170</accession>
<dbReference type="EMBL" id="CP022657">
    <property type="protein sequence ID" value="ASS75301.1"/>
    <property type="molecule type" value="Genomic_DNA"/>
</dbReference>
<dbReference type="GO" id="GO:0016887">
    <property type="term" value="F:ATP hydrolysis activity"/>
    <property type="evidence" value="ECO:0007669"/>
    <property type="project" value="InterPro"/>
</dbReference>
<dbReference type="Gene3D" id="3.40.50.300">
    <property type="entry name" value="P-loop containing nucleotide triphosphate hydrolases"/>
    <property type="match status" value="1"/>
</dbReference>
<dbReference type="Proteomes" id="UP000214688">
    <property type="component" value="Chromosome"/>
</dbReference>
<dbReference type="SMART" id="SM00382">
    <property type="entry name" value="AAA"/>
    <property type="match status" value="1"/>
</dbReference>
<evidence type="ECO:0000256" key="2">
    <source>
        <dbReference type="ARBA" id="ARBA00022741"/>
    </source>
</evidence>
<keyword evidence="1" id="KW-0813">Transport</keyword>
<dbReference type="SUPFAM" id="SSF52540">
    <property type="entry name" value="P-loop containing nucleoside triphosphate hydrolases"/>
    <property type="match status" value="1"/>
</dbReference>
<dbReference type="PANTHER" id="PTHR42939">
    <property type="entry name" value="ABC TRANSPORTER ATP-BINDING PROTEIN ALBC-RELATED"/>
    <property type="match status" value="1"/>
</dbReference>